<comment type="caution">
    <text evidence="1">The sequence shown here is derived from an EMBL/GenBank/DDBJ whole genome shotgun (WGS) entry which is preliminary data.</text>
</comment>
<evidence type="ECO:0000313" key="1">
    <source>
        <dbReference type="EMBL" id="CAK5281574.1"/>
    </source>
</evidence>
<dbReference type="AlphaFoldDB" id="A0AAD2K6B1"/>
<name>A0AAD2K6B1_9AGAR</name>
<protein>
    <submittedName>
        <fullName evidence="1">Uncharacterized protein</fullName>
    </submittedName>
</protein>
<sequence length="62" mass="7885">MHDMAPQRWMQFKVLDDERDRICLQFLWSRIKERLVLRGQAGQFRWFVWSVVKFRVEHEHRR</sequence>
<organism evidence="1 2">
    <name type="scientific">Mycena citricolor</name>
    <dbReference type="NCBI Taxonomy" id="2018698"/>
    <lineage>
        <taxon>Eukaryota</taxon>
        <taxon>Fungi</taxon>
        <taxon>Dikarya</taxon>
        <taxon>Basidiomycota</taxon>
        <taxon>Agaricomycotina</taxon>
        <taxon>Agaricomycetes</taxon>
        <taxon>Agaricomycetidae</taxon>
        <taxon>Agaricales</taxon>
        <taxon>Marasmiineae</taxon>
        <taxon>Mycenaceae</taxon>
        <taxon>Mycena</taxon>
    </lineage>
</organism>
<gene>
    <name evidence="1" type="ORF">MYCIT1_LOCUS32790</name>
</gene>
<evidence type="ECO:0000313" key="2">
    <source>
        <dbReference type="Proteomes" id="UP001295794"/>
    </source>
</evidence>
<reference evidence="1" key="1">
    <citation type="submission" date="2023-11" db="EMBL/GenBank/DDBJ databases">
        <authorList>
            <person name="De Vega J J."/>
            <person name="De Vega J J."/>
        </authorList>
    </citation>
    <scope>NUCLEOTIDE SEQUENCE</scope>
</reference>
<dbReference type="EMBL" id="CAVNYO010000444">
    <property type="protein sequence ID" value="CAK5281574.1"/>
    <property type="molecule type" value="Genomic_DNA"/>
</dbReference>
<proteinExistence type="predicted"/>
<keyword evidence="2" id="KW-1185">Reference proteome</keyword>
<accession>A0AAD2K6B1</accession>
<dbReference type="Proteomes" id="UP001295794">
    <property type="component" value="Unassembled WGS sequence"/>
</dbReference>